<evidence type="ECO:0000313" key="2">
    <source>
        <dbReference type="Proteomes" id="UP000051220"/>
    </source>
</evidence>
<accession>A0A0R2XDH8</accession>
<dbReference type="SUPFAM" id="SSF55486">
    <property type="entry name" value="Metalloproteases ('zincins'), catalytic domain"/>
    <property type="match status" value="1"/>
</dbReference>
<dbReference type="Gene3D" id="1.10.1370.30">
    <property type="match status" value="1"/>
</dbReference>
<dbReference type="EMBL" id="LIDN01000238">
    <property type="protein sequence ID" value="KRP32540.1"/>
    <property type="molecule type" value="Genomic_DNA"/>
</dbReference>
<dbReference type="AlphaFoldDB" id="A0A0R2XDH8"/>
<dbReference type="GO" id="GO:0004181">
    <property type="term" value="F:metallocarboxypeptidase activity"/>
    <property type="evidence" value="ECO:0007669"/>
    <property type="project" value="InterPro"/>
</dbReference>
<dbReference type="PANTHER" id="PTHR34217">
    <property type="entry name" value="METAL-DEPENDENT CARBOXYPEPTIDASE"/>
    <property type="match status" value="1"/>
</dbReference>
<sequence>METKLLKGDLAVHDLPAAWNELFEKLLGLKVPDDARGCLQDIHWSLGGFGYFPTYTLGNLTSSQLWQAANRDLPTLSASVENRDYQPLLRWLREKVHSHGRRYAAADLVQHATGKALDPEAHLKVLEAKVQELSQ</sequence>
<dbReference type="Pfam" id="PF02074">
    <property type="entry name" value="Peptidase_M32"/>
    <property type="match status" value="1"/>
</dbReference>
<name>A0A0R2XDH8_9BACT</name>
<protein>
    <recommendedName>
        <fullName evidence="3">Carboxypeptidase</fullName>
    </recommendedName>
</protein>
<proteinExistence type="predicted"/>
<dbReference type="PRINTS" id="PR00998">
    <property type="entry name" value="CRBOXYPTASET"/>
</dbReference>
<reference evidence="1 2" key="1">
    <citation type="submission" date="2015-10" db="EMBL/GenBank/DDBJ databases">
        <title>Metagenome-Assembled Genomes uncover a global brackish microbiome.</title>
        <authorList>
            <person name="Hugerth L.W."/>
            <person name="Larsson J."/>
            <person name="Alneberg J."/>
            <person name="Lindh M.V."/>
            <person name="Legrand C."/>
            <person name="Pinhassi J."/>
            <person name="Andersson A.F."/>
        </authorList>
    </citation>
    <scope>NUCLEOTIDE SEQUENCE [LARGE SCALE GENOMIC DNA]</scope>
    <source>
        <strain evidence="1">BACL9 MAG-120924-bin69</strain>
    </source>
</reference>
<dbReference type="PROSITE" id="PS52034">
    <property type="entry name" value="PEPTIDASE_M32"/>
    <property type="match status" value="1"/>
</dbReference>
<gene>
    <name evidence="1" type="ORF">ABS33_06310</name>
</gene>
<dbReference type="InterPro" id="IPR001333">
    <property type="entry name" value="Peptidase_M32_Taq"/>
</dbReference>
<evidence type="ECO:0000313" key="1">
    <source>
        <dbReference type="EMBL" id="KRP32540.1"/>
    </source>
</evidence>
<comment type="caution">
    <text evidence="1">The sequence shown here is derived from an EMBL/GenBank/DDBJ whole genome shotgun (WGS) entry which is preliminary data.</text>
</comment>
<evidence type="ECO:0008006" key="3">
    <source>
        <dbReference type="Google" id="ProtNLM"/>
    </source>
</evidence>
<organism evidence="1 2">
    <name type="scientific">Verrucomicrobia subdivision 6 bacterium BACL9 MAG-120924-bin69</name>
    <dbReference type="NCBI Taxonomy" id="1655635"/>
    <lineage>
        <taxon>Bacteria</taxon>
        <taxon>Pseudomonadati</taxon>
        <taxon>Verrucomicrobiota</taxon>
        <taxon>Verrucomicrobiia</taxon>
        <taxon>Verrucomicrobiales</taxon>
        <taxon>Verrucomicrobia subdivision 6</taxon>
    </lineage>
</organism>
<dbReference type="PANTHER" id="PTHR34217:SF1">
    <property type="entry name" value="CARBOXYPEPTIDASE 1"/>
    <property type="match status" value="1"/>
</dbReference>
<dbReference type="GO" id="GO:0006508">
    <property type="term" value="P:proteolysis"/>
    <property type="evidence" value="ECO:0007669"/>
    <property type="project" value="InterPro"/>
</dbReference>
<dbReference type="Proteomes" id="UP000051220">
    <property type="component" value="Unassembled WGS sequence"/>
</dbReference>